<evidence type="ECO:0000313" key="2">
    <source>
        <dbReference type="Proteomes" id="UP000828390"/>
    </source>
</evidence>
<sequence>MLGTHKHNVFFLCCYIQFCSQRQLAEITEMINTANLVHRGVVNLDTLKETDGSLKDMEF</sequence>
<accession>A0A9D4HX34</accession>
<dbReference type="EMBL" id="JAIWYP010000011">
    <property type="protein sequence ID" value="KAH3735938.1"/>
    <property type="molecule type" value="Genomic_DNA"/>
</dbReference>
<dbReference type="AlphaFoldDB" id="A0A9D4HX34"/>
<gene>
    <name evidence="1" type="ORF">DPMN_042499</name>
</gene>
<reference evidence="1" key="2">
    <citation type="submission" date="2020-11" db="EMBL/GenBank/DDBJ databases">
        <authorList>
            <person name="McCartney M.A."/>
            <person name="Auch B."/>
            <person name="Kono T."/>
            <person name="Mallez S."/>
            <person name="Becker A."/>
            <person name="Gohl D.M."/>
            <person name="Silverstein K.A.T."/>
            <person name="Koren S."/>
            <person name="Bechman K.B."/>
            <person name="Herman A."/>
            <person name="Abrahante J.E."/>
            <person name="Garbe J."/>
        </authorList>
    </citation>
    <scope>NUCLEOTIDE SEQUENCE</scope>
    <source>
        <strain evidence="1">Duluth1</strain>
        <tissue evidence="1">Whole animal</tissue>
    </source>
</reference>
<dbReference type="Proteomes" id="UP000828390">
    <property type="component" value="Unassembled WGS sequence"/>
</dbReference>
<organism evidence="1 2">
    <name type="scientific">Dreissena polymorpha</name>
    <name type="common">Zebra mussel</name>
    <name type="synonym">Mytilus polymorpha</name>
    <dbReference type="NCBI Taxonomy" id="45954"/>
    <lineage>
        <taxon>Eukaryota</taxon>
        <taxon>Metazoa</taxon>
        <taxon>Spiralia</taxon>
        <taxon>Lophotrochozoa</taxon>
        <taxon>Mollusca</taxon>
        <taxon>Bivalvia</taxon>
        <taxon>Autobranchia</taxon>
        <taxon>Heteroconchia</taxon>
        <taxon>Euheterodonta</taxon>
        <taxon>Imparidentia</taxon>
        <taxon>Neoheterodontei</taxon>
        <taxon>Myida</taxon>
        <taxon>Dreissenoidea</taxon>
        <taxon>Dreissenidae</taxon>
        <taxon>Dreissena</taxon>
    </lineage>
</organism>
<protein>
    <submittedName>
        <fullName evidence="1">Uncharacterized protein</fullName>
    </submittedName>
</protein>
<evidence type="ECO:0000313" key="1">
    <source>
        <dbReference type="EMBL" id="KAH3735938.1"/>
    </source>
</evidence>
<reference evidence="1" key="1">
    <citation type="journal article" date="2019" name="bioRxiv">
        <title>The Genome of the Zebra Mussel, Dreissena polymorpha: A Resource for Invasive Species Research.</title>
        <authorList>
            <person name="McCartney M.A."/>
            <person name="Auch B."/>
            <person name="Kono T."/>
            <person name="Mallez S."/>
            <person name="Zhang Y."/>
            <person name="Obille A."/>
            <person name="Becker A."/>
            <person name="Abrahante J.E."/>
            <person name="Garbe J."/>
            <person name="Badalamenti J.P."/>
            <person name="Herman A."/>
            <person name="Mangelson H."/>
            <person name="Liachko I."/>
            <person name="Sullivan S."/>
            <person name="Sone E.D."/>
            <person name="Koren S."/>
            <person name="Silverstein K.A.T."/>
            <person name="Beckman K.B."/>
            <person name="Gohl D.M."/>
        </authorList>
    </citation>
    <scope>NUCLEOTIDE SEQUENCE</scope>
    <source>
        <strain evidence="1">Duluth1</strain>
        <tissue evidence="1">Whole animal</tissue>
    </source>
</reference>
<comment type="caution">
    <text evidence="1">The sequence shown here is derived from an EMBL/GenBank/DDBJ whole genome shotgun (WGS) entry which is preliminary data.</text>
</comment>
<name>A0A9D4HX34_DREPO</name>
<keyword evidence="2" id="KW-1185">Reference proteome</keyword>
<proteinExistence type="predicted"/>